<sequence>MGTLMNFLEHSTIFSSIKHVFPIRGHSYMPADRVFGLIEKEYTKLEEMVSPKDYYDVLEKTGNLSRYGQDWTVKNIKDETKKIFKTKLPFKISETKIIKYQRKKEKVEIFVSTTYSGGLIKCAVLKNNIKNALLVDNAKVLPKCNMVNIKKRDNVKLLLQCVDIPDHAKEFYQDVMAAANDNTGKDEDNINKDYDDSENAF</sequence>
<dbReference type="OrthoDB" id="6762817at2759"/>
<name>A0A9P0CJJ2_9CUCU</name>
<dbReference type="EMBL" id="OV651813">
    <property type="protein sequence ID" value="CAH1099281.1"/>
    <property type="molecule type" value="Genomic_DNA"/>
</dbReference>
<protein>
    <submittedName>
        <fullName evidence="2">Uncharacterized protein</fullName>
    </submittedName>
</protein>
<dbReference type="Proteomes" id="UP001153636">
    <property type="component" value="Chromosome 1"/>
</dbReference>
<reference evidence="2" key="1">
    <citation type="submission" date="2022-01" db="EMBL/GenBank/DDBJ databases">
        <authorList>
            <person name="King R."/>
        </authorList>
    </citation>
    <scope>NUCLEOTIDE SEQUENCE</scope>
</reference>
<evidence type="ECO:0000313" key="3">
    <source>
        <dbReference type="Proteomes" id="UP001153636"/>
    </source>
</evidence>
<dbReference type="AlphaFoldDB" id="A0A9P0CJJ2"/>
<gene>
    <name evidence="2" type="ORF">PSYICH_LOCUS930</name>
</gene>
<feature type="compositionally biased region" description="Basic and acidic residues" evidence="1">
    <location>
        <begin position="183"/>
        <end position="194"/>
    </location>
</feature>
<evidence type="ECO:0000313" key="2">
    <source>
        <dbReference type="EMBL" id="CAH1099281.1"/>
    </source>
</evidence>
<feature type="region of interest" description="Disordered" evidence="1">
    <location>
        <begin position="182"/>
        <end position="201"/>
    </location>
</feature>
<organism evidence="2 3">
    <name type="scientific">Psylliodes chrysocephalus</name>
    <dbReference type="NCBI Taxonomy" id="3402493"/>
    <lineage>
        <taxon>Eukaryota</taxon>
        <taxon>Metazoa</taxon>
        <taxon>Ecdysozoa</taxon>
        <taxon>Arthropoda</taxon>
        <taxon>Hexapoda</taxon>
        <taxon>Insecta</taxon>
        <taxon>Pterygota</taxon>
        <taxon>Neoptera</taxon>
        <taxon>Endopterygota</taxon>
        <taxon>Coleoptera</taxon>
        <taxon>Polyphaga</taxon>
        <taxon>Cucujiformia</taxon>
        <taxon>Chrysomeloidea</taxon>
        <taxon>Chrysomelidae</taxon>
        <taxon>Galerucinae</taxon>
        <taxon>Alticini</taxon>
        <taxon>Psylliodes</taxon>
    </lineage>
</organism>
<proteinExistence type="predicted"/>
<evidence type="ECO:0000256" key="1">
    <source>
        <dbReference type="SAM" id="MobiDB-lite"/>
    </source>
</evidence>
<keyword evidence="3" id="KW-1185">Reference proteome</keyword>
<accession>A0A9P0CJJ2</accession>